<proteinExistence type="predicted"/>
<dbReference type="Proteomes" id="UP001642464">
    <property type="component" value="Unassembled WGS sequence"/>
</dbReference>
<name>A0ABP0HT92_9DINO</name>
<sequence length="53" mass="6422">LRTYRIFYDKTKYVWNGPNLRALLKLMAPHQELHMTADDMYFMTKSELATRLQ</sequence>
<feature type="non-terminal residue" evidence="1">
    <location>
        <position position="1"/>
    </location>
</feature>
<evidence type="ECO:0000313" key="1">
    <source>
        <dbReference type="EMBL" id="CAK8993447.1"/>
    </source>
</evidence>
<comment type="caution">
    <text evidence="1">The sequence shown here is derived from an EMBL/GenBank/DDBJ whole genome shotgun (WGS) entry which is preliminary data.</text>
</comment>
<accession>A0ABP0HT92</accession>
<reference evidence="1 2" key="1">
    <citation type="submission" date="2024-02" db="EMBL/GenBank/DDBJ databases">
        <authorList>
            <person name="Chen Y."/>
            <person name="Shah S."/>
            <person name="Dougan E. K."/>
            <person name="Thang M."/>
            <person name="Chan C."/>
        </authorList>
    </citation>
    <scope>NUCLEOTIDE SEQUENCE [LARGE SCALE GENOMIC DNA]</scope>
</reference>
<evidence type="ECO:0000313" key="2">
    <source>
        <dbReference type="Proteomes" id="UP001642464"/>
    </source>
</evidence>
<protein>
    <submittedName>
        <fullName evidence="1">Uncharacterized protein</fullName>
    </submittedName>
</protein>
<organism evidence="1 2">
    <name type="scientific">Durusdinium trenchii</name>
    <dbReference type="NCBI Taxonomy" id="1381693"/>
    <lineage>
        <taxon>Eukaryota</taxon>
        <taxon>Sar</taxon>
        <taxon>Alveolata</taxon>
        <taxon>Dinophyceae</taxon>
        <taxon>Suessiales</taxon>
        <taxon>Symbiodiniaceae</taxon>
        <taxon>Durusdinium</taxon>
    </lineage>
</organism>
<keyword evidence="2" id="KW-1185">Reference proteome</keyword>
<dbReference type="EMBL" id="CAXAMM010001787">
    <property type="protein sequence ID" value="CAK8993447.1"/>
    <property type="molecule type" value="Genomic_DNA"/>
</dbReference>
<gene>
    <name evidence="1" type="ORF">SCF082_LOCUS3510</name>
</gene>